<evidence type="ECO:0008006" key="10">
    <source>
        <dbReference type="Google" id="ProtNLM"/>
    </source>
</evidence>
<dbReference type="EMBL" id="MU865927">
    <property type="protein sequence ID" value="KAK4451651.1"/>
    <property type="molecule type" value="Genomic_DNA"/>
</dbReference>
<accession>A0AAV9GVA6</accession>
<dbReference type="PANTHER" id="PTHR40621">
    <property type="entry name" value="TRANSCRIPTION FACTOR KAPC-RELATED"/>
    <property type="match status" value="1"/>
</dbReference>
<comment type="similarity">
    <text evidence="2">Belongs to the bZIP family.</text>
</comment>
<evidence type="ECO:0000256" key="2">
    <source>
        <dbReference type="ARBA" id="ARBA00007163"/>
    </source>
</evidence>
<reference evidence="8" key="2">
    <citation type="submission" date="2023-05" db="EMBL/GenBank/DDBJ databases">
        <authorList>
            <consortium name="Lawrence Berkeley National Laboratory"/>
            <person name="Steindorff A."/>
            <person name="Hensen N."/>
            <person name="Bonometti L."/>
            <person name="Westerberg I."/>
            <person name="Brannstrom I.O."/>
            <person name="Guillou S."/>
            <person name="Cros-Aarteil S."/>
            <person name="Calhoun S."/>
            <person name="Haridas S."/>
            <person name="Kuo A."/>
            <person name="Mondo S."/>
            <person name="Pangilinan J."/>
            <person name="Riley R."/>
            <person name="Labutti K."/>
            <person name="Andreopoulos B."/>
            <person name="Lipzen A."/>
            <person name="Chen C."/>
            <person name="Yanf M."/>
            <person name="Daum C."/>
            <person name="Ng V."/>
            <person name="Clum A."/>
            <person name="Ohm R."/>
            <person name="Martin F."/>
            <person name="Silar P."/>
            <person name="Natvig D."/>
            <person name="Lalanne C."/>
            <person name="Gautier V."/>
            <person name="Ament-Velasquez S.L."/>
            <person name="Kruys A."/>
            <person name="Hutchinson M.I."/>
            <person name="Powell A.J."/>
            <person name="Barry K."/>
            <person name="Miller A.N."/>
            <person name="Grigoriev I.V."/>
            <person name="Debuchy R."/>
            <person name="Gladieux P."/>
            <person name="Thoren M.H."/>
            <person name="Johannesson H."/>
        </authorList>
    </citation>
    <scope>NUCLEOTIDE SEQUENCE</scope>
    <source>
        <strain evidence="8">PSN243</strain>
    </source>
</reference>
<keyword evidence="6" id="KW-0539">Nucleus</keyword>
<organism evidence="8 9">
    <name type="scientific">Podospora aff. communis PSN243</name>
    <dbReference type="NCBI Taxonomy" id="3040156"/>
    <lineage>
        <taxon>Eukaryota</taxon>
        <taxon>Fungi</taxon>
        <taxon>Dikarya</taxon>
        <taxon>Ascomycota</taxon>
        <taxon>Pezizomycotina</taxon>
        <taxon>Sordariomycetes</taxon>
        <taxon>Sordariomycetidae</taxon>
        <taxon>Sordariales</taxon>
        <taxon>Podosporaceae</taxon>
        <taxon>Podospora</taxon>
    </lineage>
</organism>
<dbReference type="InterPro" id="IPR046347">
    <property type="entry name" value="bZIP_sf"/>
</dbReference>
<evidence type="ECO:0000256" key="4">
    <source>
        <dbReference type="ARBA" id="ARBA00023125"/>
    </source>
</evidence>
<dbReference type="AlphaFoldDB" id="A0AAV9GVA6"/>
<protein>
    <recommendedName>
        <fullName evidence="10">BZIP domain-containing protein</fullName>
    </recommendedName>
</protein>
<gene>
    <name evidence="8" type="ORF">QBC34DRAFT_378060</name>
</gene>
<dbReference type="PANTHER" id="PTHR40621:SF11">
    <property type="entry name" value="TRANSCRIPTION FACTOR KAPC-RELATED"/>
    <property type="match status" value="1"/>
</dbReference>
<reference evidence="8" key="1">
    <citation type="journal article" date="2023" name="Mol. Phylogenet. Evol.">
        <title>Genome-scale phylogeny and comparative genomics of the fungal order Sordariales.</title>
        <authorList>
            <person name="Hensen N."/>
            <person name="Bonometti L."/>
            <person name="Westerberg I."/>
            <person name="Brannstrom I.O."/>
            <person name="Guillou S."/>
            <person name="Cros-Aarteil S."/>
            <person name="Calhoun S."/>
            <person name="Haridas S."/>
            <person name="Kuo A."/>
            <person name="Mondo S."/>
            <person name="Pangilinan J."/>
            <person name="Riley R."/>
            <person name="LaButti K."/>
            <person name="Andreopoulos B."/>
            <person name="Lipzen A."/>
            <person name="Chen C."/>
            <person name="Yan M."/>
            <person name="Daum C."/>
            <person name="Ng V."/>
            <person name="Clum A."/>
            <person name="Steindorff A."/>
            <person name="Ohm R.A."/>
            <person name="Martin F."/>
            <person name="Silar P."/>
            <person name="Natvig D.O."/>
            <person name="Lalanne C."/>
            <person name="Gautier V."/>
            <person name="Ament-Velasquez S.L."/>
            <person name="Kruys A."/>
            <person name="Hutchinson M.I."/>
            <person name="Powell A.J."/>
            <person name="Barry K."/>
            <person name="Miller A.N."/>
            <person name="Grigoriev I.V."/>
            <person name="Debuchy R."/>
            <person name="Gladieux P."/>
            <person name="Hiltunen Thoren M."/>
            <person name="Johannesson H."/>
        </authorList>
    </citation>
    <scope>NUCLEOTIDE SEQUENCE</scope>
    <source>
        <strain evidence="8">PSN243</strain>
    </source>
</reference>
<dbReference type="InterPro" id="IPR050936">
    <property type="entry name" value="AP-1-like"/>
</dbReference>
<evidence type="ECO:0000256" key="5">
    <source>
        <dbReference type="ARBA" id="ARBA00023163"/>
    </source>
</evidence>
<dbReference type="GO" id="GO:0001228">
    <property type="term" value="F:DNA-binding transcription activator activity, RNA polymerase II-specific"/>
    <property type="evidence" value="ECO:0007669"/>
    <property type="project" value="TreeGrafter"/>
</dbReference>
<keyword evidence="5" id="KW-0804">Transcription</keyword>
<dbReference type="GO" id="GO:0090575">
    <property type="term" value="C:RNA polymerase II transcription regulator complex"/>
    <property type="evidence" value="ECO:0007669"/>
    <property type="project" value="TreeGrafter"/>
</dbReference>
<evidence type="ECO:0000313" key="8">
    <source>
        <dbReference type="EMBL" id="KAK4451651.1"/>
    </source>
</evidence>
<feature type="region of interest" description="Disordered" evidence="7">
    <location>
        <begin position="83"/>
        <end position="115"/>
    </location>
</feature>
<evidence type="ECO:0000256" key="1">
    <source>
        <dbReference type="ARBA" id="ARBA00004123"/>
    </source>
</evidence>
<dbReference type="Gene3D" id="1.20.5.170">
    <property type="match status" value="1"/>
</dbReference>
<evidence type="ECO:0000256" key="6">
    <source>
        <dbReference type="ARBA" id="ARBA00023242"/>
    </source>
</evidence>
<dbReference type="CDD" id="cd14688">
    <property type="entry name" value="bZIP_YAP"/>
    <property type="match status" value="1"/>
</dbReference>
<dbReference type="GO" id="GO:0000976">
    <property type="term" value="F:transcription cis-regulatory region binding"/>
    <property type="evidence" value="ECO:0007669"/>
    <property type="project" value="InterPro"/>
</dbReference>
<name>A0AAV9GVA6_9PEZI</name>
<sequence length="357" mass="38607">MTTSILSVVLRTEKKDIGTGSVNESTSVSSALDKAQLRRAQVRKAQIQHRQRKANYVKQLEIDVARIRDLIADTQRESQALRKENSAMKARLQKQSSAPVKAVEMPVPEPPPAEEQPLFVMDTIDSGYGSGLEDITMTLGFDDTMNAPSFRISSSPSSSHYESSNQSLYFSDATSPGIPDTTPGQTQEAINFILALEHICRDHFHPSPGKIPGHSLMASALALRTAPPEIFTAASRTSPLLRSPKPADVPPQGECSWQATGLTLHSLYGLACSISDAELELTPVQAWFELMGRYPPEVLLREDVLGALKRELAPVVKCPHFGAVMEREAYESVVGRVLGGVGVEDGAGVSGEVEGMG</sequence>
<keyword evidence="4" id="KW-0238">DNA-binding</keyword>
<dbReference type="SUPFAM" id="SSF57959">
    <property type="entry name" value="Leucine zipper domain"/>
    <property type="match status" value="1"/>
</dbReference>
<comment type="subcellular location">
    <subcellularLocation>
        <location evidence="1">Nucleus</location>
    </subcellularLocation>
</comment>
<proteinExistence type="inferred from homology"/>
<comment type="caution">
    <text evidence="8">The sequence shown here is derived from an EMBL/GenBank/DDBJ whole genome shotgun (WGS) entry which is preliminary data.</text>
</comment>
<evidence type="ECO:0000256" key="7">
    <source>
        <dbReference type="SAM" id="MobiDB-lite"/>
    </source>
</evidence>
<evidence type="ECO:0000313" key="9">
    <source>
        <dbReference type="Proteomes" id="UP001321760"/>
    </source>
</evidence>
<dbReference type="Proteomes" id="UP001321760">
    <property type="component" value="Unassembled WGS sequence"/>
</dbReference>
<keyword evidence="9" id="KW-1185">Reference proteome</keyword>
<keyword evidence="3" id="KW-0805">Transcription regulation</keyword>
<evidence type="ECO:0000256" key="3">
    <source>
        <dbReference type="ARBA" id="ARBA00023015"/>
    </source>
</evidence>